<proteinExistence type="predicted"/>
<dbReference type="PROSITE" id="PS00107">
    <property type="entry name" value="PROTEIN_KINASE_ATP"/>
    <property type="match status" value="1"/>
</dbReference>
<comment type="catalytic activity">
    <reaction evidence="2">
        <text>L-tyrosyl-[protein] + ATP = O-phospho-L-tyrosyl-[protein] + ADP + H(+)</text>
        <dbReference type="Rhea" id="RHEA:10596"/>
        <dbReference type="Rhea" id="RHEA-COMP:10136"/>
        <dbReference type="Rhea" id="RHEA-COMP:20101"/>
        <dbReference type="ChEBI" id="CHEBI:15378"/>
        <dbReference type="ChEBI" id="CHEBI:30616"/>
        <dbReference type="ChEBI" id="CHEBI:46858"/>
        <dbReference type="ChEBI" id="CHEBI:61978"/>
        <dbReference type="ChEBI" id="CHEBI:456216"/>
        <dbReference type="EC" id="2.7.10.1"/>
    </reaction>
</comment>
<keyword evidence="6" id="KW-0808">Transferase</keyword>
<evidence type="ECO:0000313" key="6">
    <source>
        <dbReference type="EMBL" id="ODM88517.1"/>
    </source>
</evidence>
<dbReference type="Pfam" id="PF07714">
    <property type="entry name" value="PK_Tyr_Ser-Thr"/>
    <property type="match status" value="1"/>
</dbReference>
<sequence length="456" mass="52830">MILYAIRAFGPTHSVILTILDIVVILRSNTMQTTYLRAHIYYTLVTHPILVLIIFTWFYCKLENLTKQILVQSYLFYHYIQDIAFDKNLKNGYRDLLDDEIKKFEDGDLLSDFGITEEFCLEQIHHYRYKKEEYEISFENLDFGLFMGVKTPICFTLADAVLIGSGQYGSVFKLNLNQTDKDGKVTKTVVAVKTIDPKLSDVHCFLALLKEAKLMTYMESTNILWIQLGFVPTKFVKGSSITWKEKHKIGLNTNHLIRWCYEIASGMEFLESKKIVHSDLAARNVLLAADRTVKITDFGLSRRLYNYSIYVKKQKSLNVNTLIWFQTLKINAGSVPWKWLAVEALVDLNFSSKSDVWSYGVTSWEIFELGKPPWPDYKVFSAEFVDDVKNGARMGKPTFCNEEILPVLRLFDELCLAWEETFIFKRSALLFRVVKFRLLLLMDSLQLQTALDGRIS</sequence>
<dbReference type="GO" id="GO:0005886">
    <property type="term" value="C:plasma membrane"/>
    <property type="evidence" value="ECO:0007669"/>
    <property type="project" value="TreeGrafter"/>
</dbReference>
<dbReference type="STRING" id="48709.A0A1D2M6B1"/>
<dbReference type="SUPFAM" id="SSF56112">
    <property type="entry name" value="Protein kinase-like (PK-like)"/>
    <property type="match status" value="1"/>
</dbReference>
<organism evidence="6 7">
    <name type="scientific">Orchesella cincta</name>
    <name type="common">Springtail</name>
    <name type="synonym">Podura cincta</name>
    <dbReference type="NCBI Taxonomy" id="48709"/>
    <lineage>
        <taxon>Eukaryota</taxon>
        <taxon>Metazoa</taxon>
        <taxon>Ecdysozoa</taxon>
        <taxon>Arthropoda</taxon>
        <taxon>Hexapoda</taxon>
        <taxon>Collembola</taxon>
        <taxon>Entomobryomorpha</taxon>
        <taxon>Entomobryoidea</taxon>
        <taxon>Orchesellidae</taxon>
        <taxon>Orchesellinae</taxon>
        <taxon>Orchesella</taxon>
    </lineage>
</organism>
<dbReference type="InterPro" id="IPR000719">
    <property type="entry name" value="Prot_kinase_dom"/>
</dbReference>
<feature type="transmembrane region" description="Helical" evidence="4">
    <location>
        <begin position="38"/>
        <end position="59"/>
    </location>
</feature>
<evidence type="ECO:0000256" key="2">
    <source>
        <dbReference type="ARBA" id="ARBA00051243"/>
    </source>
</evidence>
<feature type="binding site" evidence="3">
    <location>
        <position position="193"/>
    </location>
    <ligand>
        <name>ATP</name>
        <dbReference type="ChEBI" id="CHEBI:30616"/>
    </ligand>
</feature>
<dbReference type="InterPro" id="IPR001245">
    <property type="entry name" value="Ser-Thr/Tyr_kinase_cat_dom"/>
</dbReference>
<protein>
    <submittedName>
        <fullName evidence="6">Tyrosine-protein kinase Fer</fullName>
    </submittedName>
</protein>
<keyword evidence="4" id="KW-0812">Transmembrane</keyword>
<accession>A0A1D2M6B1</accession>
<dbReference type="Proteomes" id="UP000094527">
    <property type="component" value="Unassembled WGS sequence"/>
</dbReference>
<keyword evidence="4" id="KW-0472">Membrane</keyword>
<dbReference type="EMBL" id="LJIJ01003472">
    <property type="protein sequence ID" value="ODM88517.1"/>
    <property type="molecule type" value="Genomic_DNA"/>
</dbReference>
<feature type="transmembrane region" description="Helical" evidence="4">
    <location>
        <begin position="6"/>
        <end position="26"/>
    </location>
</feature>
<dbReference type="InterPro" id="IPR011009">
    <property type="entry name" value="Kinase-like_dom_sf"/>
</dbReference>
<dbReference type="InterPro" id="IPR008266">
    <property type="entry name" value="Tyr_kinase_AS"/>
</dbReference>
<dbReference type="OrthoDB" id="3256376at2759"/>
<dbReference type="Gene3D" id="3.30.200.20">
    <property type="entry name" value="Phosphorylase Kinase, domain 1"/>
    <property type="match status" value="1"/>
</dbReference>
<comment type="caution">
    <text evidence="6">The sequence shown here is derived from an EMBL/GenBank/DDBJ whole genome shotgun (WGS) entry which is preliminary data.</text>
</comment>
<keyword evidence="4" id="KW-1133">Transmembrane helix</keyword>
<keyword evidence="7" id="KW-1185">Reference proteome</keyword>
<dbReference type="PROSITE" id="PS00109">
    <property type="entry name" value="PROTEIN_KINASE_TYR"/>
    <property type="match status" value="1"/>
</dbReference>
<keyword evidence="3" id="KW-0547">Nucleotide-binding</keyword>
<gene>
    <name evidence="6" type="ORF">Ocin01_18165</name>
</gene>
<evidence type="ECO:0000256" key="3">
    <source>
        <dbReference type="PROSITE-ProRule" id="PRU10141"/>
    </source>
</evidence>
<keyword evidence="6" id="KW-0418">Kinase</keyword>
<dbReference type="InterPro" id="IPR050122">
    <property type="entry name" value="RTK"/>
</dbReference>
<dbReference type="AlphaFoldDB" id="A0A1D2M6B1"/>
<dbReference type="PANTHER" id="PTHR24416:SF600">
    <property type="entry name" value="PDGF- AND VEGF-RECEPTOR RELATED, ISOFORM J"/>
    <property type="match status" value="1"/>
</dbReference>
<dbReference type="GO" id="GO:0043235">
    <property type="term" value="C:receptor complex"/>
    <property type="evidence" value="ECO:0007669"/>
    <property type="project" value="TreeGrafter"/>
</dbReference>
<dbReference type="GO" id="GO:0004714">
    <property type="term" value="F:transmembrane receptor protein tyrosine kinase activity"/>
    <property type="evidence" value="ECO:0007669"/>
    <property type="project" value="UniProtKB-EC"/>
</dbReference>
<dbReference type="Gene3D" id="1.10.510.10">
    <property type="entry name" value="Transferase(Phosphotransferase) domain 1"/>
    <property type="match status" value="1"/>
</dbReference>
<feature type="domain" description="Protein kinase" evidence="5">
    <location>
        <begin position="157"/>
        <end position="456"/>
    </location>
</feature>
<keyword evidence="3" id="KW-0067">ATP-binding</keyword>
<dbReference type="GO" id="GO:0007169">
    <property type="term" value="P:cell surface receptor protein tyrosine kinase signaling pathway"/>
    <property type="evidence" value="ECO:0007669"/>
    <property type="project" value="TreeGrafter"/>
</dbReference>
<dbReference type="InterPro" id="IPR017441">
    <property type="entry name" value="Protein_kinase_ATP_BS"/>
</dbReference>
<evidence type="ECO:0000313" key="7">
    <source>
        <dbReference type="Proteomes" id="UP000094527"/>
    </source>
</evidence>
<evidence type="ECO:0000256" key="1">
    <source>
        <dbReference type="ARBA" id="ARBA00004167"/>
    </source>
</evidence>
<reference evidence="6 7" key="1">
    <citation type="journal article" date="2016" name="Genome Biol. Evol.">
        <title>Gene Family Evolution Reflects Adaptation to Soil Environmental Stressors in the Genome of the Collembolan Orchesella cincta.</title>
        <authorList>
            <person name="Faddeeva-Vakhrusheva A."/>
            <person name="Derks M.F."/>
            <person name="Anvar S.Y."/>
            <person name="Agamennone V."/>
            <person name="Suring W."/>
            <person name="Smit S."/>
            <person name="van Straalen N.M."/>
            <person name="Roelofs D."/>
        </authorList>
    </citation>
    <scope>NUCLEOTIDE SEQUENCE [LARGE SCALE GENOMIC DNA]</scope>
    <source>
        <tissue evidence="6">Mixed pool</tissue>
    </source>
</reference>
<evidence type="ECO:0000256" key="4">
    <source>
        <dbReference type="SAM" id="Phobius"/>
    </source>
</evidence>
<evidence type="ECO:0000259" key="5">
    <source>
        <dbReference type="PROSITE" id="PS50011"/>
    </source>
</evidence>
<name>A0A1D2M6B1_ORCCI</name>
<comment type="subcellular location">
    <subcellularLocation>
        <location evidence="1">Membrane</location>
        <topology evidence="1">Single-pass membrane protein</topology>
    </subcellularLocation>
</comment>
<dbReference type="GO" id="GO:0005524">
    <property type="term" value="F:ATP binding"/>
    <property type="evidence" value="ECO:0007669"/>
    <property type="project" value="UniProtKB-UniRule"/>
</dbReference>
<dbReference type="PROSITE" id="PS50011">
    <property type="entry name" value="PROTEIN_KINASE_DOM"/>
    <property type="match status" value="1"/>
</dbReference>
<dbReference type="PANTHER" id="PTHR24416">
    <property type="entry name" value="TYROSINE-PROTEIN KINASE RECEPTOR"/>
    <property type="match status" value="1"/>
</dbReference>